<dbReference type="EMBL" id="VSSQ01054916">
    <property type="protein sequence ID" value="MPN08827.1"/>
    <property type="molecule type" value="Genomic_DNA"/>
</dbReference>
<dbReference type="InterPro" id="IPR001789">
    <property type="entry name" value="Sig_transdc_resp-reg_receiver"/>
</dbReference>
<evidence type="ECO:0000259" key="1">
    <source>
        <dbReference type="PROSITE" id="PS50110"/>
    </source>
</evidence>
<dbReference type="SUPFAM" id="SSF52172">
    <property type="entry name" value="CheY-like"/>
    <property type="match status" value="1"/>
</dbReference>
<protein>
    <submittedName>
        <fullName evidence="3">Sensory transduction protein LytR</fullName>
    </submittedName>
</protein>
<dbReference type="Gene3D" id="3.40.50.2300">
    <property type="match status" value="1"/>
</dbReference>
<organism evidence="3">
    <name type="scientific">bioreactor metagenome</name>
    <dbReference type="NCBI Taxonomy" id="1076179"/>
    <lineage>
        <taxon>unclassified sequences</taxon>
        <taxon>metagenomes</taxon>
        <taxon>ecological metagenomes</taxon>
    </lineage>
</organism>
<dbReference type="PANTHER" id="PTHR37299">
    <property type="entry name" value="TRANSCRIPTIONAL REGULATOR-RELATED"/>
    <property type="match status" value="1"/>
</dbReference>
<dbReference type="InterPro" id="IPR046947">
    <property type="entry name" value="LytR-like"/>
</dbReference>
<dbReference type="InterPro" id="IPR007492">
    <property type="entry name" value="LytTR_DNA-bd_dom"/>
</dbReference>
<feature type="domain" description="Response regulatory" evidence="1">
    <location>
        <begin position="3"/>
        <end position="115"/>
    </location>
</feature>
<name>A0A645F3U3_9ZZZZ</name>
<feature type="domain" description="HTH LytTR-type" evidence="2">
    <location>
        <begin position="143"/>
        <end position="252"/>
    </location>
</feature>
<comment type="caution">
    <text evidence="3">The sequence shown here is derived from an EMBL/GenBank/DDBJ whole genome shotgun (WGS) entry which is preliminary data.</text>
</comment>
<dbReference type="PROSITE" id="PS50930">
    <property type="entry name" value="HTH_LYTTR"/>
    <property type="match status" value="1"/>
</dbReference>
<evidence type="ECO:0000313" key="3">
    <source>
        <dbReference type="EMBL" id="MPN08827.1"/>
    </source>
</evidence>
<dbReference type="Pfam" id="PF04397">
    <property type="entry name" value="LytTR"/>
    <property type="match status" value="1"/>
</dbReference>
<dbReference type="PANTHER" id="PTHR37299:SF1">
    <property type="entry name" value="STAGE 0 SPORULATION PROTEIN A HOMOLOG"/>
    <property type="match status" value="1"/>
</dbReference>
<dbReference type="Pfam" id="PF00072">
    <property type="entry name" value="Response_reg"/>
    <property type="match status" value="1"/>
</dbReference>
<proteinExistence type="predicted"/>
<dbReference type="GO" id="GO:0000156">
    <property type="term" value="F:phosphorelay response regulator activity"/>
    <property type="evidence" value="ECO:0007669"/>
    <property type="project" value="InterPro"/>
</dbReference>
<dbReference type="GO" id="GO:0003677">
    <property type="term" value="F:DNA binding"/>
    <property type="evidence" value="ECO:0007669"/>
    <property type="project" value="InterPro"/>
</dbReference>
<gene>
    <name evidence="3" type="primary">lytR_53</name>
    <name evidence="3" type="ORF">SDC9_156113</name>
</gene>
<accession>A0A645F3U3</accession>
<evidence type="ECO:0000259" key="2">
    <source>
        <dbReference type="PROSITE" id="PS50930"/>
    </source>
</evidence>
<dbReference type="SMART" id="SM00850">
    <property type="entry name" value="LytTR"/>
    <property type="match status" value="1"/>
</dbReference>
<dbReference type="SMART" id="SM00448">
    <property type="entry name" value="REC"/>
    <property type="match status" value="1"/>
</dbReference>
<sequence length="252" mass="28749">MNSVLIIEDELLAADYLEGLIREVDGGFEVKAKLGSVKESVDWLEKNKADLIFLDIQLSDGLSFSIFDQVSVSTPIIVTTAYDQYAIKAFDLNSIAYLLKPIRKADLAESLKKLKSLKAAYSIDFENLLSAIQGNKPSYRRRFLIRIADKYCSIETDDIAYFYVSEKGAFFRRYNGYSYPIDISLGTLESMLDPACFFRINRKYVISRNAIVSMTSWSRNRIKVSLKPNVDDESEVIVSIYNVAEFKKWLNT</sequence>
<dbReference type="PROSITE" id="PS50110">
    <property type="entry name" value="RESPONSE_REGULATORY"/>
    <property type="match status" value="1"/>
</dbReference>
<dbReference type="AlphaFoldDB" id="A0A645F3U3"/>
<dbReference type="Gene3D" id="2.40.50.1020">
    <property type="entry name" value="LytTr DNA-binding domain"/>
    <property type="match status" value="1"/>
</dbReference>
<reference evidence="3" key="1">
    <citation type="submission" date="2019-08" db="EMBL/GenBank/DDBJ databases">
        <authorList>
            <person name="Kucharzyk K."/>
            <person name="Murdoch R.W."/>
            <person name="Higgins S."/>
            <person name="Loffler F."/>
        </authorList>
    </citation>
    <scope>NUCLEOTIDE SEQUENCE</scope>
</reference>
<dbReference type="InterPro" id="IPR011006">
    <property type="entry name" value="CheY-like_superfamily"/>
</dbReference>